<accession>A0A9X7ASD3</accession>
<reference evidence="1 2" key="1">
    <citation type="submission" date="2017-09" db="EMBL/GenBank/DDBJ databases">
        <title>Large-scale bioinformatics analysis of Bacillus genomes uncovers conserved roles of natural products in bacterial physiology.</title>
        <authorList>
            <consortium name="Agbiome Team Llc"/>
            <person name="Bleich R.M."/>
            <person name="Grubbs K.J."/>
            <person name="Santa Maria K.C."/>
            <person name="Allen S.E."/>
            <person name="Farag S."/>
            <person name="Shank E.A."/>
            <person name="Bowers A."/>
        </authorList>
    </citation>
    <scope>NUCLEOTIDE SEQUENCE [LARGE SCALE GENOMIC DNA]</scope>
    <source>
        <strain evidence="1 2">AFS065400</strain>
    </source>
</reference>
<evidence type="ECO:0000313" key="1">
    <source>
        <dbReference type="EMBL" id="PFT50773.1"/>
    </source>
</evidence>
<organism evidence="1 2">
    <name type="scientific">Bacillus thuringiensis</name>
    <dbReference type="NCBI Taxonomy" id="1428"/>
    <lineage>
        <taxon>Bacteria</taxon>
        <taxon>Bacillati</taxon>
        <taxon>Bacillota</taxon>
        <taxon>Bacilli</taxon>
        <taxon>Bacillales</taxon>
        <taxon>Bacillaceae</taxon>
        <taxon>Bacillus</taxon>
        <taxon>Bacillus cereus group</taxon>
    </lineage>
</organism>
<protein>
    <submittedName>
        <fullName evidence="1">Uncharacterized protein</fullName>
    </submittedName>
</protein>
<dbReference type="EMBL" id="NVCO01000007">
    <property type="protein sequence ID" value="PFT50773.1"/>
    <property type="molecule type" value="Genomic_DNA"/>
</dbReference>
<sequence>MRKQMYQNYIEKLNEERVDSSSLTVERIKNLGTKECLICSTSTVELGIMHKLTITETSVIESENEYIVLDAFGYIIWTDDAKGTFDYIQGFTKE</sequence>
<evidence type="ECO:0000313" key="2">
    <source>
        <dbReference type="Proteomes" id="UP000226106"/>
    </source>
</evidence>
<comment type="caution">
    <text evidence="1">The sequence shown here is derived from an EMBL/GenBank/DDBJ whole genome shotgun (WGS) entry which is preliminary data.</text>
</comment>
<dbReference type="Proteomes" id="UP000226106">
    <property type="component" value="Unassembled WGS sequence"/>
</dbReference>
<dbReference type="AlphaFoldDB" id="A0A9X7ASD3"/>
<gene>
    <name evidence="1" type="ORF">COK72_01860</name>
</gene>
<dbReference type="RefSeq" id="WP_098640101.1">
    <property type="nucleotide sequence ID" value="NZ_NVCO01000007.1"/>
</dbReference>
<proteinExistence type="predicted"/>
<name>A0A9X7ASD3_BACTU</name>